<protein>
    <submittedName>
        <fullName evidence="1">SatD family protein</fullName>
    </submittedName>
</protein>
<dbReference type="GO" id="GO:0006355">
    <property type="term" value="P:regulation of DNA-templated transcription"/>
    <property type="evidence" value="ECO:0007669"/>
    <property type="project" value="InterPro"/>
</dbReference>
<name>A0A4R6LTM7_9FIRM</name>
<reference evidence="1 2" key="1">
    <citation type="submission" date="2019-03" db="EMBL/GenBank/DDBJ databases">
        <title>Subsurface microbial communities from deep shales in Ohio and West Virginia, USA.</title>
        <authorList>
            <person name="Wrighton K."/>
        </authorList>
    </citation>
    <scope>NUCLEOTIDE SEQUENCE [LARGE SCALE GENOMIC DNA]</scope>
    <source>
        <strain evidence="1 2">MA284_T2</strain>
    </source>
</reference>
<organism evidence="1 2">
    <name type="scientific">Halanaerobium saccharolyticum</name>
    <dbReference type="NCBI Taxonomy" id="43595"/>
    <lineage>
        <taxon>Bacteria</taxon>
        <taxon>Bacillati</taxon>
        <taxon>Bacillota</taxon>
        <taxon>Clostridia</taxon>
        <taxon>Halanaerobiales</taxon>
        <taxon>Halanaerobiaceae</taxon>
        <taxon>Halanaerobium</taxon>
    </lineage>
</organism>
<dbReference type="Pfam" id="PF16264">
    <property type="entry name" value="SatD"/>
    <property type="match status" value="2"/>
</dbReference>
<evidence type="ECO:0000313" key="2">
    <source>
        <dbReference type="Proteomes" id="UP000295064"/>
    </source>
</evidence>
<comment type="caution">
    <text evidence="1">The sequence shown here is derived from an EMBL/GenBank/DDBJ whole genome shotgun (WGS) entry which is preliminary data.</text>
</comment>
<dbReference type="InterPro" id="IPR016032">
    <property type="entry name" value="Sig_transdc_resp-reg_C-effctor"/>
</dbReference>
<gene>
    <name evidence="1" type="ORF">DFR79_10824</name>
</gene>
<accession>A0A4R6LTM7</accession>
<evidence type="ECO:0000313" key="1">
    <source>
        <dbReference type="EMBL" id="TDO91998.1"/>
    </source>
</evidence>
<sequence>MSKDSIVVIGDIIDSKKIDNRKKVQNELIELLAKLNHDYQDYIEAPFKITLGDEFYGVLNNFSPVINILQILEVEFREIDFRFGIGQGEFNNYNQGTAYENALKAVKIAKDKKFKIHLICVNNDKYFQIINLILHLYFSIFNKFTFNQKYIIYNLSRGKKQKEIAADLDSSQSSVSQSLTNINWKLLVKSVYFFKELTGNRRKIEINLRREYLALIGAYPRKLNEGNRFKNTLTEINEDYSDLIRSKFVSTTLSDEAEDHFEFQALLKKEIKNYQKLLYLLVDLFYEIDELYVGLGSGNISTEIKDQALGMDGPAFYKAREALKKSFVEGISLNLIADENLADTSFSIILSLLIEFIKKWTAQQKKVVDYRITGLSQNETKEKMGLSARSTIGGHLLRAGWKEYDYLVKKLADLLAKNPH</sequence>
<dbReference type="GO" id="GO:0003677">
    <property type="term" value="F:DNA binding"/>
    <property type="evidence" value="ECO:0007669"/>
    <property type="project" value="InterPro"/>
</dbReference>
<dbReference type="Proteomes" id="UP000295064">
    <property type="component" value="Unassembled WGS sequence"/>
</dbReference>
<proteinExistence type="predicted"/>
<dbReference type="AlphaFoldDB" id="A0A4R6LTM7"/>
<dbReference type="OrthoDB" id="3197351at2"/>
<dbReference type="EMBL" id="SNWX01000008">
    <property type="protein sequence ID" value="TDO91998.1"/>
    <property type="molecule type" value="Genomic_DNA"/>
</dbReference>
<dbReference type="SUPFAM" id="SSF46894">
    <property type="entry name" value="C-terminal effector domain of the bipartite response regulators"/>
    <property type="match status" value="1"/>
</dbReference>
<dbReference type="InterPro" id="IPR032580">
    <property type="entry name" value="SatD"/>
</dbReference>
<dbReference type="RefSeq" id="WP_133514737.1">
    <property type="nucleotide sequence ID" value="NZ_SNWX01000008.1"/>
</dbReference>